<dbReference type="AlphaFoldDB" id="A0A939MCI4"/>
<dbReference type="KEGG" id="bban:J4G43_030150"/>
<feature type="transmembrane region" description="Helical" evidence="1">
    <location>
        <begin position="6"/>
        <end position="24"/>
    </location>
</feature>
<keyword evidence="1" id="KW-1133">Transmembrane helix</keyword>
<keyword evidence="1" id="KW-0812">Transmembrane</keyword>
<accession>A0A939MCI4</accession>
<dbReference type="EMBL" id="JAGEMI010000001">
    <property type="protein sequence ID" value="MBO1865380.1"/>
    <property type="molecule type" value="Genomic_DNA"/>
</dbReference>
<evidence type="ECO:0000256" key="1">
    <source>
        <dbReference type="SAM" id="Phobius"/>
    </source>
</evidence>
<name>A0A939MCI4_9BRAD</name>
<proteinExistence type="predicted"/>
<reference evidence="2" key="1">
    <citation type="submission" date="2021-03" db="EMBL/GenBank/DDBJ databases">
        <title>Whole Genome Sequence of Bradyrhizobium sp. Strain 144S4.</title>
        <authorList>
            <person name="Bromfield E.S.P."/>
            <person name="Cloutier S."/>
        </authorList>
    </citation>
    <scope>NUCLEOTIDE SEQUENCE [LARGE SCALE GENOMIC DNA]</scope>
    <source>
        <strain evidence="2">144S4</strain>
    </source>
</reference>
<dbReference type="RefSeq" id="WP_208087185.1">
    <property type="nucleotide sequence ID" value="NZ_CP086136.1"/>
</dbReference>
<evidence type="ECO:0000313" key="2">
    <source>
        <dbReference type="EMBL" id="MBO1865380.1"/>
    </source>
</evidence>
<evidence type="ECO:0000313" key="4">
    <source>
        <dbReference type="Proteomes" id="UP000664702"/>
    </source>
</evidence>
<reference evidence="3 4" key="2">
    <citation type="journal article" date="2022" name="Int. J. Syst. Evol. Microbiol.">
        <title>Strains of Bradyrhizobium barranii sp. nov. associated with legumes native to Canada are symbionts of soybeans and belong to different subspecies (subsp. barranii subsp. nov. and subsp. apii subsp. nov.) and symbiovars (sv. glycinearum and sv. septentrionale).</title>
        <authorList>
            <person name="Bromfield E.S.P."/>
            <person name="Cloutier S."/>
            <person name="Wasai-Hara S."/>
            <person name="Minamisawa K."/>
        </authorList>
    </citation>
    <scope>NUCLEOTIDE SEQUENCE [LARGE SCALE GENOMIC DNA]</scope>
    <source>
        <strain evidence="3 4">144S4</strain>
    </source>
</reference>
<dbReference type="Proteomes" id="UP000664702">
    <property type="component" value="Chromosome"/>
</dbReference>
<organism evidence="2">
    <name type="scientific">Bradyrhizobium barranii subsp. barranii</name>
    <dbReference type="NCBI Taxonomy" id="2823807"/>
    <lineage>
        <taxon>Bacteria</taxon>
        <taxon>Pseudomonadati</taxon>
        <taxon>Pseudomonadota</taxon>
        <taxon>Alphaproteobacteria</taxon>
        <taxon>Hyphomicrobiales</taxon>
        <taxon>Nitrobacteraceae</taxon>
        <taxon>Bradyrhizobium</taxon>
        <taxon>Bradyrhizobium barranii</taxon>
    </lineage>
</organism>
<protein>
    <submittedName>
        <fullName evidence="2">Uncharacterized protein</fullName>
    </submittedName>
</protein>
<evidence type="ECO:0000313" key="3">
    <source>
        <dbReference type="EMBL" id="UEM09002.1"/>
    </source>
</evidence>
<gene>
    <name evidence="3" type="ORF">J4G43_030150</name>
    <name evidence="2" type="ORF">J4G43_32125</name>
</gene>
<keyword evidence="1" id="KW-0472">Membrane</keyword>
<sequence>MLWLVLIAFIGFMLVYFLIIRPILKTQPVLAPVFKAEATLWQQLQAKLVGFRTKMIARLFSVAAILVGLYDQVLPSLAGQDWTPLTAKLPGWALPVLLVSVNVIFEWLRKITDNPPQVIVQKDEQGAPMVVAIEPAAKA</sequence>
<dbReference type="EMBL" id="CP086136">
    <property type="protein sequence ID" value="UEM09002.1"/>
    <property type="molecule type" value="Genomic_DNA"/>
</dbReference>